<comment type="similarity">
    <text evidence="9">Belongs to the DEAD box helicase family. CshA subfamily.</text>
</comment>
<dbReference type="PANTHER" id="PTHR47963:SF5">
    <property type="entry name" value="DEAD-BOX ATP-DEPENDENT RNA HELICASE CSHA"/>
    <property type="match status" value="1"/>
</dbReference>
<keyword evidence="7 9" id="KW-0346">Stress response</keyword>
<evidence type="ECO:0000259" key="13">
    <source>
        <dbReference type="PROSITE" id="PS51195"/>
    </source>
</evidence>
<evidence type="ECO:0000313" key="14">
    <source>
        <dbReference type="EMBL" id="KIS24598.1"/>
    </source>
</evidence>
<dbReference type="PROSITE" id="PS51192">
    <property type="entry name" value="HELICASE_ATP_BIND_1"/>
    <property type="match status" value="1"/>
</dbReference>
<dbReference type="InterPro" id="IPR012677">
    <property type="entry name" value="Nucleotide-bd_a/b_plait_sf"/>
</dbReference>
<keyword evidence="5 9" id="KW-0067">ATP-binding</keyword>
<dbReference type="InterPro" id="IPR005580">
    <property type="entry name" value="DbpA/CsdA_RNA-bd_dom"/>
</dbReference>
<dbReference type="InterPro" id="IPR011545">
    <property type="entry name" value="DEAD/DEAH_box_helicase_dom"/>
</dbReference>
<evidence type="ECO:0000256" key="9">
    <source>
        <dbReference type="HAMAP-Rule" id="MF_01493"/>
    </source>
</evidence>
<dbReference type="SMART" id="SM00490">
    <property type="entry name" value="HELICc"/>
    <property type="match status" value="1"/>
</dbReference>
<dbReference type="AlphaFoldDB" id="A0A0D1A1E5"/>
<evidence type="ECO:0000256" key="10">
    <source>
        <dbReference type="PROSITE-ProRule" id="PRU00552"/>
    </source>
</evidence>
<comment type="subunit">
    <text evidence="9">Oligomerizes, may be a member of the RNA degradosome.</text>
</comment>
<evidence type="ECO:0000256" key="7">
    <source>
        <dbReference type="ARBA" id="ARBA00023016"/>
    </source>
</evidence>
<dbReference type="PROSITE" id="PS00039">
    <property type="entry name" value="DEAD_ATP_HELICASE"/>
    <property type="match status" value="1"/>
</dbReference>
<dbReference type="OrthoDB" id="9805696at2"/>
<reference evidence="14 15" key="1">
    <citation type="submission" date="2014-06" db="EMBL/GenBank/DDBJ databases">
        <title>Genome characterization of distinct group I Clostridium botulinum lineages.</title>
        <authorList>
            <person name="Giordani F."/>
            <person name="Anselmo A."/>
            <person name="Fillo S."/>
            <person name="Palozzi A.M."/>
            <person name="Fortunato A."/>
            <person name="Gentile B."/>
            <person name="Ciammaruconi A."/>
            <person name="Anniballi F."/>
            <person name="De Medici D."/>
            <person name="Lista F."/>
        </authorList>
    </citation>
    <scope>NUCLEOTIDE SEQUENCE [LARGE SCALE GENOMIC DNA]</scope>
    <source>
        <strain evidence="14 15">B2 450</strain>
    </source>
</reference>
<protein>
    <recommendedName>
        <fullName evidence="9">DEAD-box ATP-dependent RNA helicase CshA</fullName>
        <ecNumber evidence="9">3.6.4.13</ecNumber>
    </recommendedName>
</protein>
<dbReference type="GO" id="GO:0005829">
    <property type="term" value="C:cytosol"/>
    <property type="evidence" value="ECO:0007669"/>
    <property type="project" value="TreeGrafter"/>
</dbReference>
<keyword evidence="6 9" id="KW-0694">RNA-binding</keyword>
<dbReference type="Pfam" id="PF00270">
    <property type="entry name" value="DEAD"/>
    <property type="match status" value="1"/>
</dbReference>
<dbReference type="EC" id="3.6.4.13" evidence="9"/>
<evidence type="ECO:0000256" key="3">
    <source>
        <dbReference type="ARBA" id="ARBA00022801"/>
    </source>
</evidence>
<gene>
    <name evidence="9" type="primary">cshA</name>
    <name evidence="14" type="ORF">N495_13800</name>
</gene>
<evidence type="ECO:0000259" key="11">
    <source>
        <dbReference type="PROSITE" id="PS51192"/>
    </source>
</evidence>
<evidence type="ECO:0000256" key="5">
    <source>
        <dbReference type="ARBA" id="ARBA00022840"/>
    </source>
</evidence>
<evidence type="ECO:0000256" key="1">
    <source>
        <dbReference type="ARBA" id="ARBA00022490"/>
    </source>
</evidence>
<comment type="catalytic activity">
    <reaction evidence="8 9">
        <text>ATP + H2O = ADP + phosphate + H(+)</text>
        <dbReference type="Rhea" id="RHEA:13065"/>
        <dbReference type="ChEBI" id="CHEBI:15377"/>
        <dbReference type="ChEBI" id="CHEBI:15378"/>
        <dbReference type="ChEBI" id="CHEBI:30616"/>
        <dbReference type="ChEBI" id="CHEBI:43474"/>
        <dbReference type="ChEBI" id="CHEBI:456216"/>
        <dbReference type="EC" id="3.6.4.13"/>
    </reaction>
</comment>
<comment type="subcellular location">
    <subcellularLocation>
        <location evidence="9">Cytoplasm</location>
    </subcellularLocation>
</comment>
<dbReference type="FunFam" id="3.40.50.300:FF:000108">
    <property type="entry name" value="ATP-dependent RNA helicase RhlE"/>
    <property type="match status" value="1"/>
</dbReference>
<dbReference type="Pfam" id="PF03880">
    <property type="entry name" value="DbpA"/>
    <property type="match status" value="1"/>
</dbReference>
<sequence>MENKNFENLNLNEDVLKAIQHMGFETPSAIQEKSIPVVLEGADVIAQAQTGTGKTLAFGAPVISTLCDEGKKKGVKALVLTPTRELALQIKDELKRLSKYSKTKVLPVYGGESIERQIKDIKSGVDIVVGTPGRVLDHINRRTLKLGGIDFLVLDEADEMLNMGFIEDIETIMASTPEEKQTMLFSATMPAPIKKLALNYMKKDVEHIAILKKSLTVDKIAQHYFAVKNKDKLEAICRIIDSEEPESAIIFCRTKRGVDELVEAMQSKGYNVEGMHGDMSQNQRINTLKKFKKATLNFLVATDVAARGIDVENISHVINYDIPQDAESYVHRIGRTGRADKEGTAYSLVTPREVSSIRQIERIIKSKITKKELPTLEDILEKKYDNLLNDITSKIEENKYEKFMPMVKTLEQNFDLSEVSAALMEMLFSKEMSFDYTNDKLEAEVPVRLFLSVGRKDSINVKSLLTFIQDEASVRNHEIGDIDILDKFTFMDVSSNTAEKIINKCSGKKLNRRKVNIEIAKSKK</sequence>
<dbReference type="InterPro" id="IPR030880">
    <property type="entry name" value="DEAD_helicase_CshA"/>
</dbReference>
<dbReference type="CDD" id="cd18787">
    <property type="entry name" value="SF2_C_DEAD"/>
    <property type="match status" value="1"/>
</dbReference>
<dbReference type="InterPro" id="IPR014014">
    <property type="entry name" value="RNA_helicase_DEAD_Q_motif"/>
</dbReference>
<dbReference type="PROSITE" id="PS51194">
    <property type="entry name" value="HELICASE_CTER"/>
    <property type="match status" value="1"/>
</dbReference>
<dbReference type="SMART" id="SM00487">
    <property type="entry name" value="DEXDc"/>
    <property type="match status" value="1"/>
</dbReference>
<feature type="domain" description="DEAD-box RNA helicase Q" evidence="13">
    <location>
        <begin position="4"/>
        <end position="32"/>
    </location>
</feature>
<dbReference type="InterPro" id="IPR027417">
    <property type="entry name" value="P-loop_NTPase"/>
</dbReference>
<dbReference type="GO" id="GO:0005840">
    <property type="term" value="C:ribosome"/>
    <property type="evidence" value="ECO:0007669"/>
    <property type="project" value="TreeGrafter"/>
</dbReference>
<dbReference type="CDD" id="cd00268">
    <property type="entry name" value="DEADc"/>
    <property type="match status" value="1"/>
</dbReference>
<comment type="function">
    <text evidence="9">DEAD-box RNA helicase possibly involved in RNA degradation. Unwinds dsRNA in both 5'- and 3'-directions, has RNA-dependent ATPase activity.</text>
</comment>
<feature type="short sequence motif" description="Q motif" evidence="10">
    <location>
        <begin position="4"/>
        <end position="32"/>
    </location>
</feature>
<dbReference type="EMBL" id="JXSU01000007">
    <property type="protein sequence ID" value="KIS24598.1"/>
    <property type="molecule type" value="Genomic_DNA"/>
</dbReference>
<dbReference type="Pfam" id="PF25399">
    <property type="entry name" value="DeaD_dimer"/>
    <property type="match status" value="1"/>
</dbReference>
<feature type="domain" description="Helicase C-terminal" evidence="12">
    <location>
        <begin position="219"/>
        <end position="381"/>
    </location>
</feature>
<evidence type="ECO:0000256" key="6">
    <source>
        <dbReference type="ARBA" id="ARBA00022884"/>
    </source>
</evidence>
<organism evidence="14 15">
    <name type="scientific">Clostridium botulinum B2 450</name>
    <dbReference type="NCBI Taxonomy" id="1379739"/>
    <lineage>
        <taxon>Bacteria</taxon>
        <taxon>Bacillati</taxon>
        <taxon>Bacillota</taxon>
        <taxon>Clostridia</taxon>
        <taxon>Eubacteriales</taxon>
        <taxon>Clostridiaceae</taxon>
        <taxon>Clostridium</taxon>
    </lineage>
</organism>
<dbReference type="GO" id="GO:0006401">
    <property type="term" value="P:RNA catabolic process"/>
    <property type="evidence" value="ECO:0007669"/>
    <property type="project" value="UniProtKB-UniRule"/>
</dbReference>
<keyword evidence="1 9" id="KW-0963">Cytoplasm</keyword>
<dbReference type="InterPro" id="IPR050547">
    <property type="entry name" value="DEAD_box_RNA_helicases"/>
</dbReference>
<dbReference type="GO" id="GO:0005524">
    <property type="term" value="F:ATP binding"/>
    <property type="evidence" value="ECO:0007669"/>
    <property type="project" value="UniProtKB-UniRule"/>
</dbReference>
<dbReference type="SUPFAM" id="SSF52540">
    <property type="entry name" value="P-loop containing nucleoside triphosphate hydrolases"/>
    <property type="match status" value="1"/>
</dbReference>
<dbReference type="Gene3D" id="3.40.50.300">
    <property type="entry name" value="P-loop containing nucleotide triphosphate hydrolases"/>
    <property type="match status" value="2"/>
</dbReference>
<feature type="domain" description="Helicase ATP-binding" evidence="11">
    <location>
        <begin position="35"/>
        <end position="207"/>
    </location>
</feature>
<dbReference type="Proteomes" id="UP000032250">
    <property type="component" value="Unassembled WGS sequence"/>
</dbReference>
<name>A0A0D1A1E5_CLOBO</name>
<dbReference type="GO" id="GO:0003724">
    <property type="term" value="F:RNA helicase activity"/>
    <property type="evidence" value="ECO:0007669"/>
    <property type="project" value="UniProtKB-UniRule"/>
</dbReference>
<comment type="caution">
    <text evidence="14">The sequence shown here is derived from an EMBL/GenBank/DDBJ whole genome shotgun (WGS) entry which is preliminary data.</text>
</comment>
<accession>A0A0D1A1E5</accession>
<dbReference type="PATRIC" id="fig|1379739.3.peg.3154"/>
<proteinExistence type="inferred from homology"/>
<dbReference type="RefSeq" id="WP_003484237.1">
    <property type="nucleotide sequence ID" value="NZ_JXSU01000007.1"/>
</dbReference>
<evidence type="ECO:0000256" key="2">
    <source>
        <dbReference type="ARBA" id="ARBA00022741"/>
    </source>
</evidence>
<evidence type="ECO:0000256" key="8">
    <source>
        <dbReference type="ARBA" id="ARBA00047984"/>
    </source>
</evidence>
<dbReference type="Gene3D" id="3.30.70.330">
    <property type="match status" value="1"/>
</dbReference>
<dbReference type="Pfam" id="PF00271">
    <property type="entry name" value="Helicase_C"/>
    <property type="match status" value="1"/>
</dbReference>
<dbReference type="InterPro" id="IPR057325">
    <property type="entry name" value="DeaD_dimer"/>
</dbReference>
<evidence type="ECO:0000256" key="4">
    <source>
        <dbReference type="ARBA" id="ARBA00022806"/>
    </source>
</evidence>
<dbReference type="GO" id="GO:0009409">
    <property type="term" value="P:response to cold"/>
    <property type="evidence" value="ECO:0007669"/>
    <property type="project" value="TreeGrafter"/>
</dbReference>
<dbReference type="PANTHER" id="PTHR47963">
    <property type="entry name" value="DEAD-BOX ATP-DEPENDENT RNA HELICASE 47, MITOCHONDRIAL"/>
    <property type="match status" value="1"/>
</dbReference>
<evidence type="ECO:0000259" key="12">
    <source>
        <dbReference type="PROSITE" id="PS51194"/>
    </source>
</evidence>
<dbReference type="InterPro" id="IPR001650">
    <property type="entry name" value="Helicase_C-like"/>
</dbReference>
<dbReference type="HAMAP" id="MF_01493">
    <property type="entry name" value="DEAD_helicase_CshA"/>
    <property type="match status" value="1"/>
</dbReference>
<dbReference type="PROSITE" id="PS51195">
    <property type="entry name" value="Q_MOTIF"/>
    <property type="match status" value="1"/>
</dbReference>
<dbReference type="GO" id="GO:0033592">
    <property type="term" value="F:RNA strand annealing activity"/>
    <property type="evidence" value="ECO:0007669"/>
    <property type="project" value="TreeGrafter"/>
</dbReference>
<keyword evidence="2 9" id="KW-0547">Nucleotide-binding</keyword>
<keyword evidence="3 9" id="KW-0378">Hydrolase</keyword>
<keyword evidence="4 9" id="KW-0347">Helicase</keyword>
<dbReference type="InterPro" id="IPR000629">
    <property type="entry name" value="RNA-helicase_DEAD-box_CS"/>
</dbReference>
<evidence type="ECO:0000313" key="15">
    <source>
        <dbReference type="Proteomes" id="UP000032250"/>
    </source>
</evidence>
<dbReference type="CDD" id="cd12252">
    <property type="entry name" value="RRM_DbpA"/>
    <property type="match status" value="1"/>
</dbReference>
<dbReference type="HOGENOM" id="CLU_003041_21_1_9"/>
<dbReference type="InterPro" id="IPR014001">
    <property type="entry name" value="Helicase_ATP-bd"/>
</dbReference>
<dbReference type="InterPro" id="IPR044742">
    <property type="entry name" value="DEAD/DEAH_RhlB"/>
</dbReference>
<dbReference type="GO" id="GO:0016887">
    <property type="term" value="F:ATP hydrolysis activity"/>
    <property type="evidence" value="ECO:0007669"/>
    <property type="project" value="RHEA"/>
</dbReference>